<comment type="caution">
    <text evidence="3">The sequence shown here is derived from an EMBL/GenBank/DDBJ whole genome shotgun (WGS) entry which is preliminary data.</text>
</comment>
<reference evidence="3" key="1">
    <citation type="journal article" date="2020" name="Stud. Mycol.">
        <title>101 Dothideomycetes genomes: a test case for predicting lifestyles and emergence of pathogens.</title>
        <authorList>
            <person name="Haridas S."/>
            <person name="Albert R."/>
            <person name="Binder M."/>
            <person name="Bloem J."/>
            <person name="Labutti K."/>
            <person name="Salamov A."/>
            <person name="Andreopoulos B."/>
            <person name="Baker S."/>
            <person name="Barry K."/>
            <person name="Bills G."/>
            <person name="Bluhm B."/>
            <person name="Cannon C."/>
            <person name="Castanera R."/>
            <person name="Culley D."/>
            <person name="Daum C."/>
            <person name="Ezra D."/>
            <person name="Gonzalez J."/>
            <person name="Henrissat B."/>
            <person name="Kuo A."/>
            <person name="Liang C."/>
            <person name="Lipzen A."/>
            <person name="Lutzoni F."/>
            <person name="Magnuson J."/>
            <person name="Mondo S."/>
            <person name="Nolan M."/>
            <person name="Ohm R."/>
            <person name="Pangilinan J."/>
            <person name="Park H.-J."/>
            <person name="Ramirez L."/>
            <person name="Alfaro M."/>
            <person name="Sun H."/>
            <person name="Tritt A."/>
            <person name="Yoshinaga Y."/>
            <person name="Zwiers L.-H."/>
            <person name="Turgeon B."/>
            <person name="Goodwin S."/>
            <person name="Spatafora J."/>
            <person name="Crous P."/>
            <person name="Grigoriev I."/>
        </authorList>
    </citation>
    <scope>NUCLEOTIDE SEQUENCE</scope>
    <source>
        <strain evidence="3">CBS 101060</strain>
    </source>
</reference>
<feature type="region of interest" description="Disordered" evidence="1">
    <location>
        <begin position="165"/>
        <end position="191"/>
    </location>
</feature>
<feature type="domain" description="Sld7 C-terminal" evidence="2">
    <location>
        <begin position="324"/>
        <end position="424"/>
    </location>
</feature>
<keyword evidence="4" id="KW-1185">Reference proteome</keyword>
<dbReference type="InterPro" id="IPR041260">
    <property type="entry name" value="Sld7_C"/>
</dbReference>
<dbReference type="EMBL" id="MU006101">
    <property type="protein sequence ID" value="KAF2836972.1"/>
    <property type="molecule type" value="Genomic_DNA"/>
</dbReference>
<sequence>MDVWTGSLSLPNDQLLKGLHFPYVHISSSGSTSPPSNLNVLVNEFKFISLVATAQIPLCLAAGPSRDVWTACKETETWFGDTLLAEPGDEVVEPGPEGAEKLSWWQAGCRQSPVGALVAVVQKDGQAASWPKITEILFYGTLEGPAEEGKEVKLEIRALPLSSDLLTQGLPPTPPLSPGREKRRKAGEEVEARFLPTPWEVQDAASKRKAVTDVFDQATELRRKAKRKGGEGIAAAASKADGATAGSAHRRSLSIGGKLSSAASEDRSGPQGPLSVPISTRPLSRSPSISLDSRPTSRKGHLDKRSSLSRVTSIANANEGSTVESKNKETISRLVMAGMRLYGLQQRKKTNHNRKDSNVGPVGVKSLDEYTTDDAPKDEEYKLIYHQVFKGTVFTFRRNITTTPLNQHTGRLQDTVDKLLALYCTDPMVDPLVADSGLDGLVTPGSTKLFGALVKAVEKSPFTPLDRGDPMEEVRVLTPVIRRGGSSG</sequence>
<protein>
    <recommendedName>
        <fullName evidence="2">Sld7 C-terminal domain-containing protein</fullName>
    </recommendedName>
</protein>
<evidence type="ECO:0000256" key="1">
    <source>
        <dbReference type="SAM" id="MobiDB-lite"/>
    </source>
</evidence>
<dbReference type="Pfam" id="PF18596">
    <property type="entry name" value="Sld7_C"/>
    <property type="match status" value="1"/>
</dbReference>
<dbReference type="Proteomes" id="UP000799429">
    <property type="component" value="Unassembled WGS sequence"/>
</dbReference>
<proteinExistence type="predicted"/>
<dbReference type="OrthoDB" id="4205424at2759"/>
<accession>A0A9P4S6C6</accession>
<feature type="compositionally biased region" description="Polar residues" evidence="1">
    <location>
        <begin position="277"/>
        <end position="294"/>
    </location>
</feature>
<evidence type="ECO:0000313" key="4">
    <source>
        <dbReference type="Proteomes" id="UP000799429"/>
    </source>
</evidence>
<gene>
    <name evidence="3" type="ORF">M501DRAFT_1006905</name>
</gene>
<dbReference type="AlphaFoldDB" id="A0A9P4S6C6"/>
<feature type="compositionally biased region" description="Low complexity" evidence="1">
    <location>
        <begin position="233"/>
        <end position="247"/>
    </location>
</feature>
<name>A0A9P4S6C6_9PEZI</name>
<evidence type="ECO:0000313" key="3">
    <source>
        <dbReference type="EMBL" id="KAF2836972.1"/>
    </source>
</evidence>
<organism evidence="3 4">
    <name type="scientific">Patellaria atrata CBS 101060</name>
    <dbReference type="NCBI Taxonomy" id="1346257"/>
    <lineage>
        <taxon>Eukaryota</taxon>
        <taxon>Fungi</taxon>
        <taxon>Dikarya</taxon>
        <taxon>Ascomycota</taxon>
        <taxon>Pezizomycotina</taxon>
        <taxon>Dothideomycetes</taxon>
        <taxon>Dothideomycetes incertae sedis</taxon>
        <taxon>Patellariales</taxon>
        <taxon>Patellariaceae</taxon>
        <taxon>Patellaria</taxon>
    </lineage>
</organism>
<evidence type="ECO:0000259" key="2">
    <source>
        <dbReference type="Pfam" id="PF18596"/>
    </source>
</evidence>
<feature type="region of interest" description="Disordered" evidence="1">
    <location>
        <begin position="223"/>
        <end position="313"/>
    </location>
</feature>